<dbReference type="InterPro" id="IPR016093">
    <property type="entry name" value="MIR_motif"/>
</dbReference>
<keyword evidence="1" id="KW-0677">Repeat</keyword>
<organism evidence="4 5">
    <name type="scientific">Glomus cerebriforme</name>
    <dbReference type="NCBI Taxonomy" id="658196"/>
    <lineage>
        <taxon>Eukaryota</taxon>
        <taxon>Fungi</taxon>
        <taxon>Fungi incertae sedis</taxon>
        <taxon>Mucoromycota</taxon>
        <taxon>Glomeromycotina</taxon>
        <taxon>Glomeromycetes</taxon>
        <taxon>Glomerales</taxon>
        <taxon>Glomeraceae</taxon>
        <taxon>Glomus</taxon>
    </lineage>
</organism>
<dbReference type="AlphaFoldDB" id="A0A397SRC4"/>
<dbReference type="InterPro" id="IPR036300">
    <property type="entry name" value="MIR_dom_sf"/>
</dbReference>
<dbReference type="PROSITE" id="PS50919">
    <property type="entry name" value="MIR"/>
    <property type="match status" value="1"/>
</dbReference>
<sequence length="204" mass="23976">MEPPIYDGKIHPREFIKKMYLYCNFKQITSEQDILKFAIMSIDSTINIPENTTSFDTLINALKEHISFTVFKNYCKRKLQILEYVPEHKGGNTVNFIADFRSLCRDAEITNIEEQKIYLFNTLSCNFFKNEFTKRQKNVSSMNELIKMFEEIVSEYSRLIRNGSIVALKHATTGKYLSSCNKKYPQDNNNQNRYPQQQHEQLVG</sequence>
<dbReference type="OrthoDB" id="5588846at2759"/>
<evidence type="ECO:0000256" key="2">
    <source>
        <dbReference type="SAM" id="MobiDB-lite"/>
    </source>
</evidence>
<feature type="region of interest" description="Disordered" evidence="2">
    <location>
        <begin position="184"/>
        <end position="204"/>
    </location>
</feature>
<protein>
    <recommendedName>
        <fullName evidence="3">MIR domain-containing protein</fullName>
    </recommendedName>
</protein>
<proteinExistence type="predicted"/>
<evidence type="ECO:0000256" key="1">
    <source>
        <dbReference type="ARBA" id="ARBA00022737"/>
    </source>
</evidence>
<evidence type="ECO:0000313" key="5">
    <source>
        <dbReference type="Proteomes" id="UP000265703"/>
    </source>
</evidence>
<dbReference type="EMBL" id="QKYT01000428">
    <property type="protein sequence ID" value="RIA85401.1"/>
    <property type="molecule type" value="Genomic_DNA"/>
</dbReference>
<dbReference type="Proteomes" id="UP000265703">
    <property type="component" value="Unassembled WGS sequence"/>
</dbReference>
<keyword evidence="5" id="KW-1185">Reference proteome</keyword>
<reference evidence="4 5" key="1">
    <citation type="submission" date="2018-06" db="EMBL/GenBank/DDBJ databases">
        <title>Comparative genomics reveals the genomic features of Rhizophagus irregularis, R. cerebriforme, R. diaphanum and Gigaspora rosea, and their symbiotic lifestyle signature.</title>
        <authorList>
            <person name="Morin E."/>
            <person name="San Clemente H."/>
            <person name="Chen E.C.H."/>
            <person name="De La Providencia I."/>
            <person name="Hainaut M."/>
            <person name="Kuo A."/>
            <person name="Kohler A."/>
            <person name="Murat C."/>
            <person name="Tang N."/>
            <person name="Roy S."/>
            <person name="Loubradou J."/>
            <person name="Henrissat B."/>
            <person name="Grigoriev I.V."/>
            <person name="Corradi N."/>
            <person name="Roux C."/>
            <person name="Martin F.M."/>
        </authorList>
    </citation>
    <scope>NUCLEOTIDE SEQUENCE [LARGE SCALE GENOMIC DNA]</scope>
    <source>
        <strain evidence="4 5">DAOM 227022</strain>
    </source>
</reference>
<dbReference type="SUPFAM" id="SSF82109">
    <property type="entry name" value="MIR domain"/>
    <property type="match status" value="1"/>
</dbReference>
<evidence type="ECO:0000259" key="3">
    <source>
        <dbReference type="PROSITE" id="PS50919"/>
    </source>
</evidence>
<dbReference type="Gene3D" id="2.80.10.50">
    <property type="match status" value="1"/>
</dbReference>
<evidence type="ECO:0000313" key="4">
    <source>
        <dbReference type="EMBL" id="RIA85401.1"/>
    </source>
</evidence>
<feature type="domain" description="MIR" evidence="3">
    <location>
        <begin position="157"/>
        <end position="204"/>
    </location>
</feature>
<comment type="caution">
    <text evidence="4">The sequence shown here is derived from an EMBL/GenBank/DDBJ whole genome shotgun (WGS) entry which is preliminary data.</text>
</comment>
<name>A0A397SRC4_9GLOM</name>
<accession>A0A397SRC4</accession>
<gene>
    <name evidence="4" type="ORF">C1645_781943</name>
</gene>